<dbReference type="SFLD" id="SFLDS00003">
    <property type="entry name" value="Haloacid_Dehalogenase"/>
    <property type="match status" value="1"/>
</dbReference>
<dbReference type="CDD" id="cd07518">
    <property type="entry name" value="HAD_YbiV-Like"/>
    <property type="match status" value="1"/>
</dbReference>
<dbReference type="RefSeq" id="WP_164507041.1">
    <property type="nucleotide sequence ID" value="NZ_JBHTOP010000004.1"/>
</dbReference>
<evidence type="ECO:0000313" key="2">
    <source>
        <dbReference type="Proteomes" id="UP001597267"/>
    </source>
</evidence>
<comment type="caution">
    <text evidence="1">The sequence shown here is derived from an EMBL/GenBank/DDBJ whole genome shotgun (WGS) entry which is preliminary data.</text>
</comment>
<gene>
    <name evidence="1" type="ORF">ACFQ5M_02970</name>
</gene>
<proteinExistence type="predicted"/>
<dbReference type="InterPro" id="IPR036412">
    <property type="entry name" value="HAD-like_sf"/>
</dbReference>
<evidence type="ECO:0000313" key="1">
    <source>
        <dbReference type="EMBL" id="MFD1671055.1"/>
    </source>
</evidence>
<dbReference type="EMBL" id="JBHTOP010000004">
    <property type="protein sequence ID" value="MFD1671055.1"/>
    <property type="molecule type" value="Genomic_DNA"/>
</dbReference>
<name>A0ABW4J533_9LACO</name>
<dbReference type="InterPro" id="IPR006379">
    <property type="entry name" value="HAD-SF_hydro_IIB"/>
</dbReference>
<dbReference type="SUPFAM" id="SSF56784">
    <property type="entry name" value="HAD-like"/>
    <property type="match status" value="1"/>
</dbReference>
<dbReference type="NCBIfam" id="TIGR00099">
    <property type="entry name" value="Cof-subfamily"/>
    <property type="match status" value="1"/>
</dbReference>
<dbReference type="Gene3D" id="3.30.1240.10">
    <property type="match status" value="1"/>
</dbReference>
<reference evidence="2" key="1">
    <citation type="journal article" date="2019" name="Int. J. Syst. Evol. Microbiol.">
        <title>The Global Catalogue of Microorganisms (GCM) 10K type strain sequencing project: providing services to taxonomists for standard genome sequencing and annotation.</title>
        <authorList>
            <consortium name="The Broad Institute Genomics Platform"/>
            <consortium name="The Broad Institute Genome Sequencing Center for Infectious Disease"/>
            <person name="Wu L."/>
            <person name="Ma J."/>
        </authorList>
    </citation>
    <scope>NUCLEOTIDE SEQUENCE [LARGE SCALE GENOMIC DNA]</scope>
    <source>
        <strain evidence="2">CCM 8896</strain>
    </source>
</reference>
<protein>
    <submittedName>
        <fullName evidence="1">Cof-type HAD-IIB family hydrolase</fullName>
        <ecNumber evidence="1">3.1.3.-</ecNumber>
    </submittedName>
</protein>
<dbReference type="InterPro" id="IPR023214">
    <property type="entry name" value="HAD_sf"/>
</dbReference>
<dbReference type="SFLD" id="SFLDG01140">
    <property type="entry name" value="C2.B:_Phosphomannomutase_and_P"/>
    <property type="match status" value="1"/>
</dbReference>
<dbReference type="PROSITE" id="PS01229">
    <property type="entry name" value="COF_2"/>
    <property type="match status" value="1"/>
</dbReference>
<dbReference type="Proteomes" id="UP001597267">
    <property type="component" value="Unassembled WGS sequence"/>
</dbReference>
<dbReference type="PANTHER" id="PTHR10000">
    <property type="entry name" value="PHOSPHOSERINE PHOSPHATASE"/>
    <property type="match status" value="1"/>
</dbReference>
<accession>A0ABW4J533</accession>
<dbReference type="NCBIfam" id="TIGR01484">
    <property type="entry name" value="HAD-SF-IIB"/>
    <property type="match status" value="1"/>
</dbReference>
<dbReference type="EC" id="3.1.3.-" evidence="1"/>
<sequence>MSIRLIVTDIDGTFFDDAHNYDVDRFNAQYAEMQKQGIRFAVASGNQLPHLHYIFDRKSPLTTFVAENGSHIVDGAKVISETMIPMQTVHELLTHLAAHEIFDNAHVRLSGKQNTYLQANDPTINDDIVQYYLHDIAVVPDLMQVNDEIYKVNLDWRYHDIETQSEKLNALFGDYLHATPSGSGSIDIIPNGVNKAFGIDQLRDYWQLSKDEIMAFGDNFNDLEMLQHVKHGYVMKNATKSMHEFGLPTTPLDNNHSGVLDMIDRVLTGTFPE</sequence>
<dbReference type="PANTHER" id="PTHR10000:SF53">
    <property type="entry name" value="5-AMINO-6-(5-PHOSPHO-D-RIBITYLAMINO)URACIL PHOSPHATASE YBJI-RELATED"/>
    <property type="match status" value="1"/>
</dbReference>
<keyword evidence="2" id="KW-1185">Reference proteome</keyword>
<dbReference type="GO" id="GO:0016787">
    <property type="term" value="F:hydrolase activity"/>
    <property type="evidence" value="ECO:0007669"/>
    <property type="project" value="UniProtKB-KW"/>
</dbReference>
<dbReference type="InterPro" id="IPR000150">
    <property type="entry name" value="Cof"/>
</dbReference>
<dbReference type="Gene3D" id="3.40.50.1000">
    <property type="entry name" value="HAD superfamily/HAD-like"/>
    <property type="match status" value="1"/>
</dbReference>
<dbReference type="Pfam" id="PF08282">
    <property type="entry name" value="Hydrolase_3"/>
    <property type="match status" value="1"/>
</dbReference>
<organism evidence="1 2">
    <name type="scientific">Agrilactobacillus yilanensis</name>
    <dbReference type="NCBI Taxonomy" id="2485997"/>
    <lineage>
        <taxon>Bacteria</taxon>
        <taxon>Bacillati</taxon>
        <taxon>Bacillota</taxon>
        <taxon>Bacilli</taxon>
        <taxon>Lactobacillales</taxon>
        <taxon>Lactobacillaceae</taxon>
        <taxon>Agrilactobacillus</taxon>
    </lineage>
</organism>
<keyword evidence="1" id="KW-0378">Hydrolase</keyword>